<evidence type="ECO:0000256" key="1">
    <source>
        <dbReference type="SAM" id="Phobius"/>
    </source>
</evidence>
<evidence type="ECO:0000313" key="3">
    <source>
        <dbReference type="EMBL" id="CCA67058.1"/>
    </source>
</evidence>
<dbReference type="AlphaFoldDB" id="G4T6W0"/>
<evidence type="ECO:0000313" key="4">
    <source>
        <dbReference type="Proteomes" id="UP000007148"/>
    </source>
</evidence>
<evidence type="ECO:0000256" key="2">
    <source>
        <dbReference type="SAM" id="SignalP"/>
    </source>
</evidence>
<accession>G4T6W0</accession>
<keyword evidence="1" id="KW-1133">Transmembrane helix</keyword>
<protein>
    <submittedName>
        <fullName evidence="3">Uncharacterized protein</fullName>
    </submittedName>
</protein>
<dbReference type="EMBL" id="CAFZ01000009">
    <property type="protein sequence ID" value="CCA67058.1"/>
    <property type="molecule type" value="Genomic_DNA"/>
</dbReference>
<feature type="signal peptide" evidence="2">
    <location>
        <begin position="1"/>
        <end position="21"/>
    </location>
</feature>
<sequence length="162" mass="17366">MRAMRVWEVLALLAFAALVYAQQTTTMVIGGQTVVADIFSTQNGNGQAVTSTSIIRTLANDPIAGAPPPTDVTQGPIVYYVTKWDEDGNTIVETYTYTPTFVTTGPPVTYPRGTIADYSQWTAIYATRTSYPHNGASGPPLKAGLTAYAVTAFFVVVGMFIL</sequence>
<keyword evidence="4" id="KW-1185">Reference proteome</keyword>
<gene>
    <name evidence="3" type="ORF">PIIN_00895</name>
</gene>
<reference evidence="3 4" key="1">
    <citation type="journal article" date="2011" name="PLoS Pathog.">
        <title>Endophytic Life Strategies Decoded by Genome and Transcriptome Analyses of the Mutualistic Root Symbiont Piriformospora indica.</title>
        <authorList>
            <person name="Zuccaro A."/>
            <person name="Lahrmann U."/>
            <person name="Guldener U."/>
            <person name="Langen G."/>
            <person name="Pfiffi S."/>
            <person name="Biedenkopf D."/>
            <person name="Wong P."/>
            <person name="Samans B."/>
            <person name="Grimm C."/>
            <person name="Basiewicz M."/>
            <person name="Murat C."/>
            <person name="Martin F."/>
            <person name="Kogel K.H."/>
        </authorList>
    </citation>
    <scope>NUCLEOTIDE SEQUENCE [LARGE SCALE GENOMIC DNA]</scope>
    <source>
        <strain evidence="3 4">DSM 11827</strain>
    </source>
</reference>
<dbReference type="InParanoid" id="G4T6W0"/>
<feature type="transmembrane region" description="Helical" evidence="1">
    <location>
        <begin position="143"/>
        <end position="161"/>
    </location>
</feature>
<keyword evidence="2" id="KW-0732">Signal</keyword>
<dbReference type="OrthoDB" id="3267356at2759"/>
<dbReference type="HOGENOM" id="CLU_1636051_0_0_1"/>
<proteinExistence type="predicted"/>
<keyword evidence="1" id="KW-0472">Membrane</keyword>
<keyword evidence="1" id="KW-0812">Transmembrane</keyword>
<comment type="caution">
    <text evidence="3">The sequence shown here is derived from an EMBL/GenBank/DDBJ whole genome shotgun (WGS) entry which is preliminary data.</text>
</comment>
<dbReference type="Proteomes" id="UP000007148">
    <property type="component" value="Unassembled WGS sequence"/>
</dbReference>
<organism evidence="3 4">
    <name type="scientific">Serendipita indica (strain DSM 11827)</name>
    <name type="common">Root endophyte fungus</name>
    <name type="synonym">Piriformospora indica</name>
    <dbReference type="NCBI Taxonomy" id="1109443"/>
    <lineage>
        <taxon>Eukaryota</taxon>
        <taxon>Fungi</taxon>
        <taxon>Dikarya</taxon>
        <taxon>Basidiomycota</taxon>
        <taxon>Agaricomycotina</taxon>
        <taxon>Agaricomycetes</taxon>
        <taxon>Sebacinales</taxon>
        <taxon>Serendipitaceae</taxon>
        <taxon>Serendipita</taxon>
    </lineage>
</organism>
<name>G4T6W0_SERID</name>
<feature type="chain" id="PRO_5003468410" evidence="2">
    <location>
        <begin position="22"/>
        <end position="162"/>
    </location>
</feature>